<dbReference type="Proteomes" id="UP000199006">
    <property type="component" value="Unassembled WGS sequence"/>
</dbReference>
<keyword evidence="7" id="KW-1185">Reference proteome</keyword>
<evidence type="ECO:0000256" key="5">
    <source>
        <dbReference type="PIRSR" id="PIRSR001365-2"/>
    </source>
</evidence>
<dbReference type="InterPro" id="IPR020624">
    <property type="entry name" value="Schiff_base-form_aldolases_CS"/>
</dbReference>
<dbReference type="InterPro" id="IPR013785">
    <property type="entry name" value="Aldolase_TIM"/>
</dbReference>
<feature type="binding site" evidence="5">
    <location>
        <position position="45"/>
    </location>
    <ligand>
        <name>pyruvate</name>
        <dbReference type="ChEBI" id="CHEBI:15361"/>
    </ligand>
</feature>
<dbReference type="GO" id="GO:0005829">
    <property type="term" value="C:cytosol"/>
    <property type="evidence" value="ECO:0007669"/>
    <property type="project" value="TreeGrafter"/>
</dbReference>
<feature type="active site" description="Schiff-base intermediate with substrate" evidence="4">
    <location>
        <position position="162"/>
    </location>
</feature>
<evidence type="ECO:0000256" key="1">
    <source>
        <dbReference type="ARBA" id="ARBA00023239"/>
    </source>
</evidence>
<feature type="active site" description="Proton donor/acceptor" evidence="4">
    <location>
        <position position="133"/>
    </location>
</feature>
<dbReference type="InterPro" id="IPR020625">
    <property type="entry name" value="Schiff_base-form_aldolases_AS"/>
</dbReference>
<dbReference type="AlphaFoldDB" id="A0A1I4LVZ2"/>
<dbReference type="GO" id="GO:0019262">
    <property type="term" value="P:N-acetylneuraminate catabolic process"/>
    <property type="evidence" value="ECO:0007669"/>
    <property type="project" value="TreeGrafter"/>
</dbReference>
<dbReference type="PROSITE" id="PS00665">
    <property type="entry name" value="DHDPS_1"/>
    <property type="match status" value="1"/>
</dbReference>
<dbReference type="OrthoDB" id="9782828at2"/>
<dbReference type="PANTHER" id="PTHR42849">
    <property type="entry name" value="N-ACETYLNEURAMINATE LYASE"/>
    <property type="match status" value="1"/>
</dbReference>
<dbReference type="STRING" id="29563.SAMN02983006_02425"/>
<dbReference type="InterPro" id="IPR002220">
    <property type="entry name" value="DapA-like"/>
</dbReference>
<protein>
    <submittedName>
        <fullName evidence="6">4-hydroxy-tetrahydrodipicolinate synthase</fullName>
    </submittedName>
</protein>
<reference evidence="6 7" key="1">
    <citation type="submission" date="2016-10" db="EMBL/GenBank/DDBJ databases">
        <authorList>
            <person name="de Groot N.N."/>
        </authorList>
    </citation>
    <scope>NUCLEOTIDE SEQUENCE [LARGE SCALE GENOMIC DNA]</scope>
    <source>
        <strain evidence="6 7">ATCC 51327</strain>
    </source>
</reference>
<evidence type="ECO:0000256" key="3">
    <source>
        <dbReference type="PIRNR" id="PIRNR001365"/>
    </source>
</evidence>
<dbReference type="PANTHER" id="PTHR42849:SF1">
    <property type="entry name" value="N-ACETYLNEURAMINATE LYASE"/>
    <property type="match status" value="1"/>
</dbReference>
<dbReference type="EMBL" id="FOTI01000044">
    <property type="protein sequence ID" value="SFL94983.1"/>
    <property type="molecule type" value="Genomic_DNA"/>
</dbReference>
<dbReference type="Gene3D" id="3.20.20.70">
    <property type="entry name" value="Aldolase class I"/>
    <property type="match status" value="1"/>
</dbReference>
<dbReference type="PROSITE" id="PS00666">
    <property type="entry name" value="DHDPS_2"/>
    <property type="match status" value="1"/>
</dbReference>
<dbReference type="PRINTS" id="PR00146">
    <property type="entry name" value="DHPICSNTHASE"/>
</dbReference>
<dbReference type="SUPFAM" id="SSF51569">
    <property type="entry name" value="Aldolase"/>
    <property type="match status" value="1"/>
</dbReference>
<keyword evidence="2" id="KW-0704">Schiff base</keyword>
<evidence type="ECO:0000256" key="2">
    <source>
        <dbReference type="ARBA" id="ARBA00023270"/>
    </source>
</evidence>
<proteinExistence type="inferred from homology"/>
<name>A0A1I4LVZ2_9FIRM</name>
<dbReference type="PIRSF" id="PIRSF001365">
    <property type="entry name" value="DHDPS"/>
    <property type="match status" value="1"/>
</dbReference>
<dbReference type="SMART" id="SM01130">
    <property type="entry name" value="DHDPS"/>
    <property type="match status" value="1"/>
</dbReference>
<gene>
    <name evidence="6" type="ORF">SAMN02983006_02425</name>
</gene>
<organism evidence="6 7">
    <name type="scientific">Halanaerobium salsuginis</name>
    <dbReference type="NCBI Taxonomy" id="29563"/>
    <lineage>
        <taxon>Bacteria</taxon>
        <taxon>Bacillati</taxon>
        <taxon>Bacillota</taxon>
        <taxon>Clostridia</taxon>
        <taxon>Halanaerobiales</taxon>
        <taxon>Halanaerobiaceae</taxon>
        <taxon>Halanaerobium</taxon>
    </lineage>
</organism>
<dbReference type="Pfam" id="PF00701">
    <property type="entry name" value="DHDPS"/>
    <property type="match status" value="1"/>
</dbReference>
<dbReference type="RefSeq" id="WP_089862446.1">
    <property type="nucleotide sequence ID" value="NZ_FOTI01000044.1"/>
</dbReference>
<dbReference type="CDD" id="cd00408">
    <property type="entry name" value="DHDPS-like"/>
    <property type="match status" value="1"/>
</dbReference>
<evidence type="ECO:0000313" key="6">
    <source>
        <dbReference type="EMBL" id="SFL94983.1"/>
    </source>
</evidence>
<feature type="binding site" evidence="5">
    <location>
        <position position="207"/>
    </location>
    <ligand>
        <name>pyruvate</name>
        <dbReference type="ChEBI" id="CHEBI:15361"/>
    </ligand>
</feature>
<dbReference type="GO" id="GO:0008747">
    <property type="term" value="F:N-acetylneuraminate lyase activity"/>
    <property type="evidence" value="ECO:0007669"/>
    <property type="project" value="TreeGrafter"/>
</dbReference>
<comment type="similarity">
    <text evidence="3">Belongs to the DapA family.</text>
</comment>
<evidence type="ECO:0000256" key="4">
    <source>
        <dbReference type="PIRSR" id="PIRSR001365-1"/>
    </source>
</evidence>
<sequence>MEAEIITPSLTIFNDDGSIDYEGNRRLIRHLIDNKVDGIVPLGSTGEFTSLSFKQKKEFIDFYLSETAGSVKLLPGTGCINYQETIELSNFALAKGAEGVLIIGQYYYAMTQADIFHYYDYLAKQIEGNIYLYNFPARTSTDFTPETVLRLLNSHRNIVGMKESVSTFTHTKDIMQLIKAEFPEFKMYSGFDNQFLDNIDYGGQGSIGGLSNILPGLWSKWVSAKKAGLYSEIIDIKEKILSLMKLYQIEYNCSGLFKELLKARGLNINTRTLFPFEHVKKESVEEGLKLISQVMGE</sequence>
<evidence type="ECO:0000313" key="7">
    <source>
        <dbReference type="Proteomes" id="UP000199006"/>
    </source>
</evidence>
<keyword evidence="1 3" id="KW-0456">Lyase</keyword>
<accession>A0A1I4LVZ2</accession>